<dbReference type="InterPro" id="IPR001368">
    <property type="entry name" value="TNFR/NGFR_Cys_rich_reg"/>
</dbReference>
<keyword evidence="3" id="KW-0472">Membrane</keyword>
<dbReference type="PROSITE" id="PS00652">
    <property type="entry name" value="TNFR_NGFR_1"/>
    <property type="match status" value="1"/>
</dbReference>
<keyword evidence="1" id="KW-1015">Disulfide bond</keyword>
<gene>
    <name evidence="6" type="ORF">EGW08_017293</name>
</gene>
<feature type="transmembrane region" description="Helical" evidence="3">
    <location>
        <begin position="132"/>
        <end position="156"/>
    </location>
</feature>
<organism evidence="6 7">
    <name type="scientific">Elysia chlorotica</name>
    <name type="common">Eastern emerald elysia</name>
    <name type="synonym">Sea slug</name>
    <dbReference type="NCBI Taxonomy" id="188477"/>
    <lineage>
        <taxon>Eukaryota</taxon>
        <taxon>Metazoa</taxon>
        <taxon>Spiralia</taxon>
        <taxon>Lophotrochozoa</taxon>
        <taxon>Mollusca</taxon>
        <taxon>Gastropoda</taxon>
        <taxon>Heterobranchia</taxon>
        <taxon>Euthyneura</taxon>
        <taxon>Panpulmonata</taxon>
        <taxon>Sacoglossa</taxon>
        <taxon>Placobranchoidea</taxon>
        <taxon>Plakobranchidae</taxon>
        <taxon>Elysia</taxon>
    </lineage>
</organism>
<keyword evidence="4" id="KW-0732">Signal</keyword>
<evidence type="ECO:0000313" key="6">
    <source>
        <dbReference type="EMBL" id="RUS74938.1"/>
    </source>
</evidence>
<keyword evidence="3" id="KW-0812">Transmembrane</keyword>
<dbReference type="SMART" id="SM00208">
    <property type="entry name" value="TNFR"/>
    <property type="match status" value="1"/>
</dbReference>
<feature type="disulfide bond" evidence="1">
    <location>
        <begin position="39"/>
        <end position="52"/>
    </location>
</feature>
<evidence type="ECO:0000256" key="4">
    <source>
        <dbReference type="SAM" id="SignalP"/>
    </source>
</evidence>
<feature type="chain" id="PRO_5018751649" description="TNFR-Cys domain-containing protein" evidence="4">
    <location>
        <begin position="22"/>
        <end position="343"/>
    </location>
</feature>
<keyword evidence="3" id="KW-1133">Transmembrane helix</keyword>
<sequence length="343" mass="38222">MAWMCLSLVFLWLILVDEGAGKCPQGYYLAVKAKLCRRCSRSCPEEYIINVCTEINDVICHWPPLSRESYPSGDSSREHINHSSAGAVMHQDTRSEQSQGGKTRHSDLNLDGDGELELTLEEKQDWRHWKTLAFALIALLCLLIIIATAVVVVACLKLQQALVAKSNEEPDIDDADSGYVVIRTIRDVSPPHAAPPDHSLYAIEDRSIHPPLLASQDTGLGSSDGPASFSSPPQSLCFLPKVYTPQRRLLTYDADEVFESDDQAQLSTSSVHNPRLVHQESLWFENIESKSTMANGESCGHGQNLKRQKRKDLKPSRKDREGTSVGCFGRRHKNQLNQIGEMD</sequence>
<feature type="domain" description="TNFR-Cys" evidence="5">
    <location>
        <begin position="22"/>
        <end position="60"/>
    </location>
</feature>
<reference evidence="6 7" key="1">
    <citation type="submission" date="2019-01" db="EMBL/GenBank/DDBJ databases">
        <title>A draft genome assembly of the solar-powered sea slug Elysia chlorotica.</title>
        <authorList>
            <person name="Cai H."/>
            <person name="Li Q."/>
            <person name="Fang X."/>
            <person name="Li J."/>
            <person name="Curtis N.E."/>
            <person name="Altenburger A."/>
            <person name="Shibata T."/>
            <person name="Feng M."/>
            <person name="Maeda T."/>
            <person name="Schwartz J.A."/>
            <person name="Shigenobu S."/>
            <person name="Lundholm N."/>
            <person name="Nishiyama T."/>
            <person name="Yang H."/>
            <person name="Hasebe M."/>
            <person name="Li S."/>
            <person name="Pierce S.K."/>
            <person name="Wang J."/>
        </authorList>
    </citation>
    <scope>NUCLEOTIDE SEQUENCE [LARGE SCALE GENOMIC DNA]</scope>
    <source>
        <strain evidence="6">EC2010</strain>
        <tissue evidence="6">Whole organism of an adult</tissue>
    </source>
</reference>
<dbReference type="EMBL" id="RQTK01000784">
    <property type="protein sequence ID" value="RUS74938.1"/>
    <property type="molecule type" value="Genomic_DNA"/>
</dbReference>
<evidence type="ECO:0000259" key="5">
    <source>
        <dbReference type="PROSITE" id="PS50050"/>
    </source>
</evidence>
<dbReference type="STRING" id="188477.A0A3S1B8Y8"/>
<feature type="region of interest" description="Disordered" evidence="2">
    <location>
        <begin position="293"/>
        <end position="343"/>
    </location>
</feature>
<dbReference type="PROSITE" id="PS50050">
    <property type="entry name" value="TNFR_NGFR_2"/>
    <property type="match status" value="1"/>
</dbReference>
<evidence type="ECO:0000313" key="7">
    <source>
        <dbReference type="Proteomes" id="UP000271974"/>
    </source>
</evidence>
<name>A0A3S1B8Y8_ELYCH</name>
<evidence type="ECO:0000256" key="2">
    <source>
        <dbReference type="SAM" id="MobiDB-lite"/>
    </source>
</evidence>
<dbReference type="Proteomes" id="UP000271974">
    <property type="component" value="Unassembled WGS sequence"/>
</dbReference>
<feature type="repeat" description="TNFR-Cys" evidence="1">
    <location>
        <begin position="22"/>
        <end position="60"/>
    </location>
</feature>
<dbReference type="AlphaFoldDB" id="A0A3S1B8Y8"/>
<dbReference type="OrthoDB" id="6083769at2759"/>
<evidence type="ECO:0000256" key="1">
    <source>
        <dbReference type="PROSITE-ProRule" id="PRU00206"/>
    </source>
</evidence>
<feature type="region of interest" description="Disordered" evidence="2">
    <location>
        <begin position="71"/>
        <end position="109"/>
    </location>
</feature>
<keyword evidence="7" id="KW-1185">Reference proteome</keyword>
<accession>A0A3S1B8Y8</accession>
<protein>
    <recommendedName>
        <fullName evidence="5">TNFR-Cys domain-containing protein</fullName>
    </recommendedName>
</protein>
<feature type="compositionally biased region" description="Basic and acidic residues" evidence="2">
    <location>
        <begin position="313"/>
        <end position="322"/>
    </location>
</feature>
<comment type="caution">
    <text evidence="6">The sequence shown here is derived from an EMBL/GenBank/DDBJ whole genome shotgun (WGS) entry which is preliminary data.</text>
</comment>
<evidence type="ECO:0000256" key="3">
    <source>
        <dbReference type="SAM" id="Phobius"/>
    </source>
</evidence>
<comment type="caution">
    <text evidence="1">Lacks conserved residue(s) required for the propagation of feature annotation.</text>
</comment>
<proteinExistence type="predicted"/>
<feature type="signal peptide" evidence="4">
    <location>
        <begin position="1"/>
        <end position="21"/>
    </location>
</feature>